<dbReference type="AlphaFoldDB" id="A0A803LV74"/>
<dbReference type="Gene3D" id="2.70.98.10">
    <property type="match status" value="1"/>
</dbReference>
<proteinExistence type="inferred from homology"/>
<evidence type="ECO:0000256" key="7">
    <source>
        <dbReference type="ARBA" id="ARBA00023239"/>
    </source>
</evidence>
<dbReference type="EC" id="4.2.2.23" evidence="4"/>
<dbReference type="SUPFAM" id="SSF74650">
    <property type="entry name" value="Galactose mutarotase-like"/>
    <property type="match status" value="1"/>
</dbReference>
<comment type="catalytic activity">
    <reaction evidence="1">
        <text>Endotype eliminative cleavage of L-alpha-rhamnopyranosyl-(1-&gt;4)-alpha-D-galactopyranosyluronic acid bonds of rhamnogalacturonan I domains in ramified hairy regions of pectin leaving L-rhamnopyranose at the reducing end and 4-deoxy-4,5-unsaturated D-galactopyranosyluronic acid at the non-reducing end.</text>
        <dbReference type="EC" id="4.2.2.23"/>
    </reaction>
</comment>
<evidence type="ECO:0000256" key="5">
    <source>
        <dbReference type="ARBA" id="ARBA00022525"/>
    </source>
</evidence>
<protein>
    <recommendedName>
        <fullName evidence="4">rhamnogalacturonan endolyase</fullName>
        <ecNumber evidence="4">4.2.2.23</ecNumber>
    </recommendedName>
</protein>
<comment type="similarity">
    <text evidence="3">Belongs to the polysaccharide lyase 4 family.</text>
</comment>
<dbReference type="InterPro" id="IPR051850">
    <property type="entry name" value="Polysacch_Lyase_4"/>
</dbReference>
<evidence type="ECO:0000256" key="1">
    <source>
        <dbReference type="ARBA" id="ARBA00001324"/>
    </source>
</evidence>
<dbReference type="GO" id="GO:0030246">
    <property type="term" value="F:carbohydrate binding"/>
    <property type="evidence" value="ECO:0007669"/>
    <property type="project" value="InterPro"/>
</dbReference>
<keyword evidence="11" id="KW-1185">Reference proteome</keyword>
<comment type="subcellular location">
    <subcellularLocation>
        <location evidence="2">Secreted</location>
    </subcellularLocation>
</comment>
<dbReference type="PANTHER" id="PTHR32018">
    <property type="entry name" value="RHAMNOGALACTURONATE LYASE FAMILY PROTEIN"/>
    <property type="match status" value="1"/>
</dbReference>
<keyword evidence="6" id="KW-0732">Signal</keyword>
<dbReference type="GO" id="GO:0102210">
    <property type="term" value="F:rhamnogalacturonan endolyase activity"/>
    <property type="evidence" value="ECO:0007669"/>
    <property type="project" value="UniProtKB-EC"/>
</dbReference>
<feature type="domain" description="Rhamnogalacturonan lyase" evidence="8">
    <location>
        <begin position="457"/>
        <end position="534"/>
    </location>
</feature>
<dbReference type="SUPFAM" id="SSF49785">
    <property type="entry name" value="Galactose-binding domain-like"/>
    <property type="match status" value="2"/>
</dbReference>
<dbReference type="Proteomes" id="UP000596660">
    <property type="component" value="Unplaced"/>
</dbReference>
<dbReference type="GO" id="GO:0005576">
    <property type="term" value="C:extracellular region"/>
    <property type="evidence" value="ECO:0007669"/>
    <property type="project" value="UniProtKB-SubCell"/>
</dbReference>
<dbReference type="InterPro" id="IPR008979">
    <property type="entry name" value="Galactose-bd-like_sf"/>
</dbReference>
<accession>A0A803LV74</accession>
<dbReference type="EnsemblPlants" id="AUR62019118-RA">
    <property type="protein sequence ID" value="AUR62019118-RA:cds"/>
    <property type="gene ID" value="AUR62019118"/>
</dbReference>
<dbReference type="InterPro" id="IPR011013">
    <property type="entry name" value="Gal_mutarotase_sf_dom"/>
</dbReference>
<keyword evidence="5" id="KW-0964">Secreted</keyword>
<dbReference type="Pfam" id="PF14683">
    <property type="entry name" value="CBM-like"/>
    <property type="match status" value="2"/>
</dbReference>
<evidence type="ECO:0000256" key="3">
    <source>
        <dbReference type="ARBA" id="ARBA00010418"/>
    </source>
</evidence>
<evidence type="ECO:0000256" key="2">
    <source>
        <dbReference type="ARBA" id="ARBA00004613"/>
    </source>
</evidence>
<dbReference type="CDD" id="cd10317">
    <property type="entry name" value="RGL4_C"/>
    <property type="match status" value="1"/>
</dbReference>
<feature type="domain" description="Rhamnogalacturonan lyase" evidence="8">
    <location>
        <begin position="626"/>
        <end position="811"/>
    </location>
</feature>
<dbReference type="Pfam" id="PF14686">
    <property type="entry name" value="fn3_3"/>
    <property type="match status" value="2"/>
</dbReference>
<evidence type="ECO:0000259" key="9">
    <source>
        <dbReference type="Pfam" id="PF14686"/>
    </source>
</evidence>
<dbReference type="Gramene" id="AUR62019118-RA">
    <property type="protein sequence ID" value="AUR62019118-RA:cds"/>
    <property type="gene ID" value="AUR62019118"/>
</dbReference>
<feature type="domain" description="Rhamnogalacturonan lyase" evidence="9">
    <location>
        <begin position="371"/>
        <end position="443"/>
    </location>
</feature>
<dbReference type="InterPro" id="IPR010325">
    <property type="entry name" value="Rhamnogal_lyase"/>
</dbReference>
<dbReference type="OMA" id="WQRESKS"/>
<dbReference type="Pfam" id="PF06045">
    <property type="entry name" value="Rhamnogal_lyase"/>
    <property type="match status" value="1"/>
</dbReference>
<dbReference type="Gene3D" id="2.60.120.260">
    <property type="entry name" value="Galactose-binding domain-like"/>
    <property type="match status" value="1"/>
</dbReference>
<dbReference type="FunFam" id="2.60.40.1120:FF:000033">
    <property type="entry name" value="Rhamnogalacturonate lyase B"/>
    <property type="match status" value="1"/>
</dbReference>
<dbReference type="PANTHER" id="PTHR32018:SF54">
    <property type="entry name" value="RHAMNOGALACTURONATE LYASE B ISOFORM X1-RELATED"/>
    <property type="match status" value="1"/>
</dbReference>
<dbReference type="SUPFAM" id="SSF49452">
    <property type="entry name" value="Starch-binding domain-like"/>
    <property type="match status" value="2"/>
</dbReference>
<evidence type="ECO:0000256" key="4">
    <source>
        <dbReference type="ARBA" id="ARBA00012437"/>
    </source>
</evidence>
<reference evidence="10" key="2">
    <citation type="submission" date="2021-03" db="UniProtKB">
        <authorList>
            <consortium name="EnsemblPlants"/>
        </authorList>
    </citation>
    <scope>IDENTIFICATION</scope>
</reference>
<dbReference type="InterPro" id="IPR013784">
    <property type="entry name" value="Carb-bd-like_fold"/>
</dbReference>
<name>A0A803LV74_CHEQI</name>
<keyword evidence="7" id="KW-0456">Lyase</keyword>
<dbReference type="CDD" id="cd10316">
    <property type="entry name" value="RGL4_M"/>
    <property type="match status" value="2"/>
</dbReference>
<dbReference type="CDD" id="cd10320">
    <property type="entry name" value="RGL4_N"/>
    <property type="match status" value="1"/>
</dbReference>
<evidence type="ECO:0000256" key="6">
    <source>
        <dbReference type="ARBA" id="ARBA00022729"/>
    </source>
</evidence>
<dbReference type="Gene3D" id="2.60.40.1120">
    <property type="entry name" value="Carboxypeptidase-like, regulatory domain"/>
    <property type="match status" value="2"/>
</dbReference>
<feature type="domain" description="Rhamnogalacturonan lyase" evidence="9">
    <location>
        <begin position="539"/>
        <end position="611"/>
    </location>
</feature>
<organism evidence="10 11">
    <name type="scientific">Chenopodium quinoa</name>
    <name type="common">Quinoa</name>
    <dbReference type="NCBI Taxonomy" id="63459"/>
    <lineage>
        <taxon>Eukaryota</taxon>
        <taxon>Viridiplantae</taxon>
        <taxon>Streptophyta</taxon>
        <taxon>Embryophyta</taxon>
        <taxon>Tracheophyta</taxon>
        <taxon>Spermatophyta</taxon>
        <taxon>Magnoliopsida</taxon>
        <taxon>eudicotyledons</taxon>
        <taxon>Gunneridae</taxon>
        <taxon>Pentapetalae</taxon>
        <taxon>Caryophyllales</taxon>
        <taxon>Chenopodiaceae</taxon>
        <taxon>Chenopodioideae</taxon>
        <taxon>Atripliceae</taxon>
        <taxon>Chenopodium</taxon>
    </lineage>
</organism>
<evidence type="ECO:0000313" key="11">
    <source>
        <dbReference type="Proteomes" id="UP000596660"/>
    </source>
</evidence>
<dbReference type="GO" id="GO:0005975">
    <property type="term" value="P:carbohydrate metabolic process"/>
    <property type="evidence" value="ECO:0007669"/>
    <property type="project" value="InterPro"/>
</dbReference>
<evidence type="ECO:0000313" key="10">
    <source>
        <dbReference type="EnsemblPlants" id="AUR62019118-RA:cds"/>
    </source>
</evidence>
<dbReference type="InterPro" id="IPR029411">
    <property type="entry name" value="RG-lyase_III"/>
</dbReference>
<dbReference type="InterPro" id="IPR014718">
    <property type="entry name" value="GH-type_carb-bd"/>
</dbReference>
<reference evidence="10" key="1">
    <citation type="journal article" date="2017" name="Nature">
        <title>The genome of Chenopodium quinoa.</title>
        <authorList>
            <person name="Jarvis D.E."/>
            <person name="Ho Y.S."/>
            <person name="Lightfoot D.J."/>
            <person name="Schmoeckel S.M."/>
            <person name="Li B."/>
            <person name="Borm T.J.A."/>
            <person name="Ohyanagi H."/>
            <person name="Mineta K."/>
            <person name="Michell C.T."/>
            <person name="Saber N."/>
            <person name="Kharbatia N.M."/>
            <person name="Rupper R.R."/>
            <person name="Sharp A.R."/>
            <person name="Dally N."/>
            <person name="Boughton B.A."/>
            <person name="Woo Y.H."/>
            <person name="Gao G."/>
            <person name="Schijlen E.G.W.M."/>
            <person name="Guo X."/>
            <person name="Momin A.A."/>
            <person name="Negrao S."/>
            <person name="Al-Babili S."/>
            <person name="Gehring C."/>
            <person name="Roessner U."/>
            <person name="Jung C."/>
            <person name="Murphy K."/>
            <person name="Arold S.T."/>
            <person name="Gojobori T."/>
            <person name="van der Linden C.G."/>
            <person name="van Loo E.N."/>
            <person name="Jellen E.N."/>
            <person name="Maughan P.J."/>
            <person name="Tester M."/>
        </authorList>
    </citation>
    <scope>NUCLEOTIDE SEQUENCE [LARGE SCALE GENOMIC DNA]</scope>
    <source>
        <strain evidence="10">cv. PI 614886</strain>
    </source>
</reference>
<sequence length="819" mass="93332">MCGCCGNGGGVEPGPDAPTDQAVQLQILDRYVVLDNGIARVTISKPGGIVTGIAYNGIDNLLESRNPEDNRGYWDLVWNDATTPGTFDTIKATTFQVIMSNDDQVEVSFSRQWDPSLKGKLVPLNIDKRFIMLRGSSGFYTYAIYEHMNDWPGFSMGETRITFKLNKQWFHYMAIADDRQRFMPLPDDRMPGRCQKLAYPEVVLLTNPVEPSLKGEVDDKYQYSCDNKDILVHGWICTDQPTGFWQITPSYEYRSVGPVKQNLTSHVGPTSLSVFYSGHYAGDALVPKFDDNEPWKRVFGPVFIYCNSCPKDADFHLLWEDAKKQLVVETQNWPYSFPASEDFPKPNQRGKVSGRLLVRDRYVSDGHIPASGAYVGLAPPGPPGSWQSEIKGYQFWTTTDENGSFSIESIREGDYNLYSYVPGVIGDYRCDAVITITAGCDAQMGDLVYEPPRDGPTLWEIGFPDRTAAEFFAPDPNPNYVNQLYVNHPDRFRQYGLWERYTELYPNDDLVFTIGVSDYRKDWFFAQVPRYLKTNTSANKAYVGLAAPGEVGSWQRESKGYQFWTTTDDKGHFTIENIRPGSYNLYGWVPGFIGDYKYNDSVDITAGHAIDLGDLVYDHPRDGPILWEIGIPDRSAAEFFIPDPDPRLVNKLYLTRDRYRQYGLWQRYTDLYPDEDLIYTVNVSNYQKDWFFAQVTRNVSNMYQGTTWQIKFQLDKLISSGTYYLRLSLASATDSELQVRINDQHENPLLFTSGLIGHDNTIARHGIHGLYWLYSVTIPGSKLVQGNNTIFLTQVWGLSPWRGILYDYIRFEAPVADAY</sequence>
<dbReference type="InterPro" id="IPR029413">
    <property type="entry name" value="RG-lyase_II"/>
</dbReference>
<evidence type="ECO:0000259" key="8">
    <source>
        <dbReference type="Pfam" id="PF14683"/>
    </source>
</evidence>